<sequence>MGRKKDLGVDSMGIPKTMRLTDYFGDGCGQFTLNIMSGLIGQLTYFYTDKVGVAAGAVATMLMIAKLIDACTDLVMGKIMDNGKSEKGKCRVWFLRMALPVFFTVALLFLVPAGWSNTGKSIWVLVTNILCTAVVYTAIAIPYGSIMALRTKSQEERSKMGTFRAALGYVSGMVIAILIIPITNLLGGDQAAWIKVGIIFAALASLAMFLLYKTSRETAEPGEALEEEKEDVSFAEGIKLLFKNKYWVIMLLVQFFSQLAYGLSGSTGAYYTKWILGNDNLVGIMGAVGLIPTFVGFLAVQPMVKRLGVARTVKVSMGIAAAATAVRVFCPASFAAALILGCFSSFGMIPIMALATVMVNNCADYNEWKTGHKLLGMTNSATGFGGKVGSGIGGALTGWVLAIGAYDAALAAQPQSAVYAIYAICIYIPLILYVVIFLLVRKYDLESLFPQMIQDLDKKRKQEK</sequence>
<accession>A0A3E3J232</accession>
<dbReference type="PANTHER" id="PTHR11328">
    <property type="entry name" value="MAJOR FACILITATOR SUPERFAMILY DOMAIN-CONTAINING PROTEIN"/>
    <property type="match status" value="1"/>
</dbReference>
<protein>
    <submittedName>
        <fullName evidence="2">MFS transporter</fullName>
    </submittedName>
</protein>
<dbReference type="InterPro" id="IPR039672">
    <property type="entry name" value="MFS_2"/>
</dbReference>
<keyword evidence="1" id="KW-0812">Transmembrane</keyword>
<dbReference type="GO" id="GO:0015293">
    <property type="term" value="F:symporter activity"/>
    <property type="evidence" value="ECO:0007669"/>
    <property type="project" value="InterPro"/>
</dbReference>
<dbReference type="RefSeq" id="WP_025488190.1">
    <property type="nucleotide sequence ID" value="NZ_CALBAU010000327.1"/>
</dbReference>
<dbReference type="OrthoDB" id="9764596at2"/>
<dbReference type="Pfam" id="PF13347">
    <property type="entry name" value="MFS_2"/>
    <property type="match status" value="1"/>
</dbReference>
<evidence type="ECO:0000256" key="1">
    <source>
        <dbReference type="SAM" id="Phobius"/>
    </source>
</evidence>
<dbReference type="EMBL" id="QVLU01000004">
    <property type="protein sequence ID" value="RGE73141.1"/>
    <property type="molecule type" value="Genomic_DNA"/>
</dbReference>
<feature type="transmembrane region" description="Helical" evidence="1">
    <location>
        <begin position="384"/>
        <end position="406"/>
    </location>
</feature>
<feature type="transmembrane region" description="Helical" evidence="1">
    <location>
        <begin position="165"/>
        <end position="186"/>
    </location>
</feature>
<dbReference type="Proteomes" id="UP000261166">
    <property type="component" value="Unassembled WGS sequence"/>
</dbReference>
<feature type="transmembrane region" description="Helical" evidence="1">
    <location>
        <begin position="312"/>
        <end position="329"/>
    </location>
</feature>
<feature type="transmembrane region" description="Helical" evidence="1">
    <location>
        <begin position="418"/>
        <end position="440"/>
    </location>
</feature>
<dbReference type="GO" id="GO:0008643">
    <property type="term" value="P:carbohydrate transport"/>
    <property type="evidence" value="ECO:0007669"/>
    <property type="project" value="InterPro"/>
</dbReference>
<feature type="transmembrane region" description="Helical" evidence="1">
    <location>
        <begin position="93"/>
        <end position="115"/>
    </location>
</feature>
<dbReference type="GO" id="GO:0005886">
    <property type="term" value="C:plasma membrane"/>
    <property type="evidence" value="ECO:0007669"/>
    <property type="project" value="TreeGrafter"/>
</dbReference>
<dbReference type="NCBIfam" id="TIGR00792">
    <property type="entry name" value="gph"/>
    <property type="match status" value="1"/>
</dbReference>
<dbReference type="GO" id="GO:0006814">
    <property type="term" value="P:sodium ion transport"/>
    <property type="evidence" value="ECO:0007669"/>
    <property type="project" value="InterPro"/>
</dbReference>
<dbReference type="SUPFAM" id="SSF103473">
    <property type="entry name" value="MFS general substrate transporter"/>
    <property type="match status" value="1"/>
</dbReference>
<feature type="transmembrane region" description="Helical" evidence="1">
    <location>
        <begin position="281"/>
        <end position="300"/>
    </location>
</feature>
<gene>
    <name evidence="2" type="ORF">DWY69_06580</name>
</gene>
<proteinExistence type="predicted"/>
<dbReference type="InterPro" id="IPR001927">
    <property type="entry name" value="Na/Gal_symport"/>
</dbReference>
<feature type="transmembrane region" description="Helical" evidence="1">
    <location>
        <begin position="192"/>
        <end position="212"/>
    </location>
</feature>
<organism evidence="2 3">
    <name type="scientific">Eisenbergiella massiliensis</name>
    <dbReference type="NCBI Taxonomy" id="1720294"/>
    <lineage>
        <taxon>Bacteria</taxon>
        <taxon>Bacillati</taxon>
        <taxon>Bacillota</taxon>
        <taxon>Clostridia</taxon>
        <taxon>Lachnospirales</taxon>
        <taxon>Lachnospiraceae</taxon>
        <taxon>Eisenbergiella</taxon>
    </lineage>
</organism>
<comment type="caution">
    <text evidence="2">The sequence shown here is derived from an EMBL/GenBank/DDBJ whole genome shotgun (WGS) entry which is preliminary data.</text>
</comment>
<feature type="transmembrane region" description="Helical" evidence="1">
    <location>
        <begin position="335"/>
        <end position="363"/>
    </location>
</feature>
<dbReference type="AlphaFoldDB" id="A0A3E3J232"/>
<dbReference type="InterPro" id="IPR036259">
    <property type="entry name" value="MFS_trans_sf"/>
</dbReference>
<dbReference type="PANTHER" id="PTHR11328:SF24">
    <property type="entry name" value="MAJOR FACILITATOR SUPERFAMILY (MFS) PROFILE DOMAIN-CONTAINING PROTEIN"/>
    <property type="match status" value="1"/>
</dbReference>
<evidence type="ECO:0000313" key="2">
    <source>
        <dbReference type="EMBL" id="RGE73141.1"/>
    </source>
</evidence>
<reference evidence="2 3" key="1">
    <citation type="submission" date="2018-08" db="EMBL/GenBank/DDBJ databases">
        <title>A genome reference for cultivated species of the human gut microbiota.</title>
        <authorList>
            <person name="Zou Y."/>
            <person name="Xue W."/>
            <person name="Luo G."/>
        </authorList>
    </citation>
    <scope>NUCLEOTIDE SEQUENCE [LARGE SCALE GENOMIC DNA]</scope>
    <source>
        <strain evidence="2 3">AF26-4BH</strain>
    </source>
</reference>
<keyword evidence="1" id="KW-1133">Transmembrane helix</keyword>
<feature type="transmembrane region" description="Helical" evidence="1">
    <location>
        <begin position="121"/>
        <end position="144"/>
    </location>
</feature>
<keyword evidence="1" id="KW-0472">Membrane</keyword>
<feature type="transmembrane region" description="Helical" evidence="1">
    <location>
        <begin position="246"/>
        <end position="269"/>
    </location>
</feature>
<name>A0A3E3J232_9FIRM</name>
<evidence type="ECO:0000313" key="3">
    <source>
        <dbReference type="Proteomes" id="UP000261166"/>
    </source>
</evidence>
<dbReference type="Gene3D" id="1.20.1250.20">
    <property type="entry name" value="MFS general substrate transporter like domains"/>
    <property type="match status" value="2"/>
</dbReference>